<reference evidence="1" key="1">
    <citation type="submission" date="2023-04" db="EMBL/GenBank/DDBJ databases">
        <title>Draft Genome sequencing of Naganishia species isolated from polar environments using Oxford Nanopore Technology.</title>
        <authorList>
            <person name="Leo P."/>
            <person name="Venkateswaran K."/>
        </authorList>
    </citation>
    <scope>NUCLEOTIDE SEQUENCE</scope>
    <source>
        <strain evidence="1">MNA-CCFEE 5262</strain>
    </source>
</reference>
<organism evidence="1 2">
    <name type="scientific">Naganishia adeliensis</name>
    <dbReference type="NCBI Taxonomy" id="92952"/>
    <lineage>
        <taxon>Eukaryota</taxon>
        <taxon>Fungi</taxon>
        <taxon>Dikarya</taxon>
        <taxon>Basidiomycota</taxon>
        <taxon>Agaricomycotina</taxon>
        <taxon>Tremellomycetes</taxon>
        <taxon>Filobasidiales</taxon>
        <taxon>Filobasidiaceae</taxon>
        <taxon>Naganishia</taxon>
    </lineage>
</organism>
<dbReference type="EMBL" id="JASBWS010000030">
    <property type="protein sequence ID" value="KAJ9108661.1"/>
    <property type="molecule type" value="Genomic_DNA"/>
</dbReference>
<proteinExistence type="predicted"/>
<name>A0ACC2WC52_9TREE</name>
<evidence type="ECO:0000313" key="2">
    <source>
        <dbReference type="Proteomes" id="UP001230649"/>
    </source>
</evidence>
<comment type="caution">
    <text evidence="1">The sequence shown here is derived from an EMBL/GenBank/DDBJ whole genome shotgun (WGS) entry which is preliminary data.</text>
</comment>
<evidence type="ECO:0000313" key="1">
    <source>
        <dbReference type="EMBL" id="KAJ9108661.1"/>
    </source>
</evidence>
<gene>
    <name evidence="1" type="ORF">QFC20_003360</name>
</gene>
<accession>A0ACC2WC52</accession>
<protein>
    <submittedName>
        <fullName evidence="1">Uncharacterized protein</fullName>
    </submittedName>
</protein>
<keyword evidence="2" id="KW-1185">Reference proteome</keyword>
<sequence>MDIEEAVEDVLFRDMLWRQEQSIPRNGNNGDPWFPVEILTIMGEFLAGEREFSSLARLNRTCHALHEETLPVLYETVRVETEEAFTECLQFANPSGFKHVRYLFLSNTTLPLLRLHQRYLRKFAGHAADGSDLKAIFPKLVFVGISEGKSDRQNRRRSPLEITLYKSISVADMLQICAPGPTTGVAFFGAHLLIPATRQITRRRQPALYSNITSLSLKPGARLLRDDDDRVNILSSKRTIMGDASFSLTLAEDTLADDASYIVKTVLEHLRSFVQAQEKIKVAQPAGGVQLKMKCLPSVFEQFMETAKLQLFYLMVDIELQGMGKTTDDIQRYITTLADIYASAWSHKPAREGQIFAHVTIGFPVPPEWHQTEDEDEANLEIEQAGNIIGELVVGWNENNAEGHVIPHPTGFSAIVAEGLTVNGEHIHGEQSWEQAFPMNEVQPILPGITVAGNNVVQ</sequence>
<dbReference type="Proteomes" id="UP001230649">
    <property type="component" value="Unassembled WGS sequence"/>
</dbReference>